<evidence type="ECO:0000313" key="1">
    <source>
        <dbReference type="EMBL" id="WOK96949.1"/>
    </source>
</evidence>
<accession>A0AAQ3JV37</accession>
<reference evidence="1 2" key="1">
    <citation type="submission" date="2023-10" db="EMBL/GenBank/DDBJ databases">
        <title>Chromosome-scale genome assembly provides insights into flower coloration mechanisms of Canna indica.</title>
        <authorList>
            <person name="Li C."/>
        </authorList>
    </citation>
    <scope>NUCLEOTIDE SEQUENCE [LARGE SCALE GENOMIC DNA]</scope>
    <source>
        <tissue evidence="1">Flower</tissue>
    </source>
</reference>
<dbReference type="EMBL" id="CP136891">
    <property type="protein sequence ID" value="WOK96949.1"/>
    <property type="molecule type" value="Genomic_DNA"/>
</dbReference>
<gene>
    <name evidence="1" type="ORF">Cni_G05657</name>
</gene>
<keyword evidence="2" id="KW-1185">Reference proteome</keyword>
<organism evidence="1 2">
    <name type="scientific">Canna indica</name>
    <name type="common">Indian-shot</name>
    <dbReference type="NCBI Taxonomy" id="4628"/>
    <lineage>
        <taxon>Eukaryota</taxon>
        <taxon>Viridiplantae</taxon>
        <taxon>Streptophyta</taxon>
        <taxon>Embryophyta</taxon>
        <taxon>Tracheophyta</taxon>
        <taxon>Spermatophyta</taxon>
        <taxon>Magnoliopsida</taxon>
        <taxon>Liliopsida</taxon>
        <taxon>Zingiberales</taxon>
        <taxon>Cannaceae</taxon>
        <taxon>Canna</taxon>
    </lineage>
</organism>
<sequence length="85" mass="9253">MSLHLSIKLQSPADNWGRLFRGHACSLLYLTFQQIVYVHGVEAYPAARALGQQIRLGIDGSNTCVSAVRCGGPPPPTPYTDRLLS</sequence>
<dbReference type="AlphaFoldDB" id="A0AAQ3JV37"/>
<proteinExistence type="predicted"/>
<dbReference type="Proteomes" id="UP001327560">
    <property type="component" value="Chromosome 2"/>
</dbReference>
<name>A0AAQ3JV37_9LILI</name>
<evidence type="ECO:0000313" key="2">
    <source>
        <dbReference type="Proteomes" id="UP001327560"/>
    </source>
</evidence>
<protein>
    <submittedName>
        <fullName evidence="1">Uncharacterized protein</fullName>
    </submittedName>
</protein>